<dbReference type="Proteomes" id="UP000789920">
    <property type="component" value="Unassembled WGS sequence"/>
</dbReference>
<dbReference type="EMBL" id="CAJVQC010021570">
    <property type="protein sequence ID" value="CAG8713985.1"/>
    <property type="molecule type" value="Genomic_DNA"/>
</dbReference>
<gene>
    <name evidence="1" type="ORF">RPERSI_LOCUS10747</name>
</gene>
<protein>
    <submittedName>
        <fullName evidence="1">10657_t:CDS:1</fullName>
    </submittedName>
</protein>
<keyword evidence="2" id="KW-1185">Reference proteome</keyword>
<name>A0ACA9PKQ5_9GLOM</name>
<reference evidence="1" key="1">
    <citation type="submission" date="2021-06" db="EMBL/GenBank/DDBJ databases">
        <authorList>
            <person name="Kallberg Y."/>
            <person name="Tangrot J."/>
            <person name="Rosling A."/>
        </authorList>
    </citation>
    <scope>NUCLEOTIDE SEQUENCE</scope>
    <source>
        <strain evidence="1">MA461A</strain>
    </source>
</reference>
<feature type="non-terminal residue" evidence="1">
    <location>
        <position position="97"/>
    </location>
</feature>
<accession>A0ACA9PKQ5</accession>
<organism evidence="1 2">
    <name type="scientific">Racocetra persica</name>
    <dbReference type="NCBI Taxonomy" id="160502"/>
    <lineage>
        <taxon>Eukaryota</taxon>
        <taxon>Fungi</taxon>
        <taxon>Fungi incertae sedis</taxon>
        <taxon>Mucoromycota</taxon>
        <taxon>Glomeromycotina</taxon>
        <taxon>Glomeromycetes</taxon>
        <taxon>Diversisporales</taxon>
        <taxon>Gigasporaceae</taxon>
        <taxon>Racocetra</taxon>
    </lineage>
</organism>
<comment type="caution">
    <text evidence="1">The sequence shown here is derived from an EMBL/GenBank/DDBJ whole genome shotgun (WGS) entry which is preliminary data.</text>
</comment>
<evidence type="ECO:0000313" key="2">
    <source>
        <dbReference type="Proteomes" id="UP000789920"/>
    </source>
</evidence>
<proteinExistence type="predicted"/>
<sequence length="97" mass="10277">MFTPSVIIYAEIVADVQYTVSCTSTLNMRISIRSGGHSYEKYSTAGAIVVDITNLNQIDIDLTAKTAVIGAGNRLGPIYYALSQAGFLIPAGSCLTV</sequence>
<evidence type="ECO:0000313" key="1">
    <source>
        <dbReference type="EMBL" id="CAG8713985.1"/>
    </source>
</evidence>